<dbReference type="CDD" id="cd03224">
    <property type="entry name" value="ABC_TM1139_LivF_branched"/>
    <property type="match status" value="1"/>
</dbReference>
<evidence type="ECO:0000256" key="3">
    <source>
        <dbReference type="ARBA" id="ARBA00022741"/>
    </source>
</evidence>
<keyword evidence="3" id="KW-0547">Nucleotide-binding</keyword>
<dbReference type="PANTHER" id="PTHR43820">
    <property type="entry name" value="HIGH-AFFINITY BRANCHED-CHAIN AMINO ACID TRANSPORT ATP-BINDING PROTEIN LIVF"/>
    <property type="match status" value="1"/>
</dbReference>
<dbReference type="InterPro" id="IPR003439">
    <property type="entry name" value="ABC_transporter-like_ATP-bd"/>
</dbReference>
<dbReference type="GO" id="GO:0005524">
    <property type="term" value="F:ATP binding"/>
    <property type="evidence" value="ECO:0007669"/>
    <property type="project" value="UniProtKB-KW"/>
</dbReference>
<evidence type="ECO:0000256" key="5">
    <source>
        <dbReference type="ARBA" id="ARBA00022970"/>
    </source>
</evidence>
<dbReference type="RefSeq" id="WP_338605998.1">
    <property type="nucleotide sequence ID" value="NZ_AP028679.1"/>
</dbReference>
<dbReference type="PROSITE" id="PS00211">
    <property type="entry name" value="ABC_TRANSPORTER_1"/>
    <property type="match status" value="1"/>
</dbReference>
<evidence type="ECO:0000256" key="4">
    <source>
        <dbReference type="ARBA" id="ARBA00022840"/>
    </source>
</evidence>
<dbReference type="InterPro" id="IPR052156">
    <property type="entry name" value="BCAA_Transport_ATP-bd_LivF"/>
</dbReference>
<dbReference type="PANTHER" id="PTHR43820:SF4">
    <property type="entry name" value="HIGH-AFFINITY BRANCHED-CHAIN AMINO ACID TRANSPORT ATP-BINDING PROTEIN LIVF"/>
    <property type="match status" value="1"/>
</dbReference>
<accession>A0AAU9EAX4</accession>
<keyword evidence="5" id="KW-0029">Amino-acid transport</keyword>
<evidence type="ECO:0000256" key="2">
    <source>
        <dbReference type="ARBA" id="ARBA00022448"/>
    </source>
</evidence>
<dbReference type="GO" id="GO:0016887">
    <property type="term" value="F:ATP hydrolysis activity"/>
    <property type="evidence" value="ECO:0007669"/>
    <property type="project" value="InterPro"/>
</dbReference>
<dbReference type="Pfam" id="PF00005">
    <property type="entry name" value="ABC_tran"/>
    <property type="match status" value="1"/>
</dbReference>
<dbReference type="SUPFAM" id="SSF52540">
    <property type="entry name" value="P-loop containing nucleoside triphosphate hydrolases"/>
    <property type="match status" value="1"/>
</dbReference>
<evidence type="ECO:0000313" key="7">
    <source>
        <dbReference type="EMBL" id="BEQ14283.1"/>
    </source>
</evidence>
<sequence length="234" mass="25529">MLTVESIDTFYGEFQAMEGVSLKVEKGQTVIVVGPNGAGKSTLLKTILGLQKPRKGSVKFLGEEVSGLPAHKVVERGISMVPEGGRVFPDLSVQDNLRVGSYNPVARPNAQRQMEQIFSLFPILSDRKKQAAGSLSGGERQMLAIARSLMSCPKLIMLDEPSLGLAPLVVNMVFDFIQQMKAEGYAILLVEQNANKALKVADYAYLVESGKLVFEGDRDSFDKNPYIKTAYLGL</sequence>
<dbReference type="InterPro" id="IPR017871">
    <property type="entry name" value="ABC_transporter-like_CS"/>
</dbReference>
<keyword evidence="8" id="KW-1185">Reference proteome</keyword>
<dbReference type="EMBL" id="AP028679">
    <property type="protein sequence ID" value="BEQ14283.1"/>
    <property type="molecule type" value="Genomic_DNA"/>
</dbReference>
<evidence type="ECO:0000259" key="6">
    <source>
        <dbReference type="PROSITE" id="PS50893"/>
    </source>
</evidence>
<dbReference type="SMART" id="SM00382">
    <property type="entry name" value="AAA"/>
    <property type="match status" value="1"/>
</dbReference>
<dbReference type="GO" id="GO:0015658">
    <property type="term" value="F:branched-chain amino acid transmembrane transporter activity"/>
    <property type="evidence" value="ECO:0007669"/>
    <property type="project" value="TreeGrafter"/>
</dbReference>
<dbReference type="AlphaFoldDB" id="A0AAU9EAX4"/>
<evidence type="ECO:0000313" key="8">
    <source>
        <dbReference type="Proteomes" id="UP001366166"/>
    </source>
</evidence>
<name>A0AAU9EAX4_9BACT</name>
<dbReference type="PROSITE" id="PS50893">
    <property type="entry name" value="ABC_TRANSPORTER_2"/>
    <property type="match status" value="1"/>
</dbReference>
<dbReference type="GO" id="GO:0015807">
    <property type="term" value="P:L-amino acid transport"/>
    <property type="evidence" value="ECO:0007669"/>
    <property type="project" value="TreeGrafter"/>
</dbReference>
<evidence type="ECO:0000256" key="1">
    <source>
        <dbReference type="ARBA" id="ARBA00005417"/>
    </source>
</evidence>
<keyword evidence="4 7" id="KW-0067">ATP-binding</keyword>
<proteinExistence type="inferred from homology"/>
<dbReference type="InterPro" id="IPR027417">
    <property type="entry name" value="P-loop_NTPase"/>
</dbReference>
<feature type="domain" description="ABC transporter" evidence="6">
    <location>
        <begin position="2"/>
        <end position="234"/>
    </location>
</feature>
<dbReference type="Gene3D" id="3.40.50.300">
    <property type="entry name" value="P-loop containing nucleotide triphosphate hydrolases"/>
    <property type="match status" value="1"/>
</dbReference>
<reference evidence="8" key="1">
    <citation type="journal article" date="2023" name="Arch. Microbiol.">
        <title>Desulfoferula mesophilus gen. nov. sp. nov., a mesophilic sulfate-reducing bacterium isolated from a brackish lake sediment.</title>
        <authorList>
            <person name="Watanabe T."/>
            <person name="Yabe T."/>
            <person name="Tsuji J.M."/>
            <person name="Fukui M."/>
        </authorList>
    </citation>
    <scope>NUCLEOTIDE SEQUENCE [LARGE SCALE GENOMIC DNA]</scope>
    <source>
        <strain evidence="8">12FAK</strain>
    </source>
</reference>
<keyword evidence="2" id="KW-0813">Transport</keyword>
<dbReference type="KEGG" id="dmp:FAK_13490"/>
<dbReference type="Proteomes" id="UP001366166">
    <property type="component" value="Chromosome"/>
</dbReference>
<comment type="similarity">
    <text evidence="1">Belongs to the ABC transporter superfamily.</text>
</comment>
<gene>
    <name evidence="7" type="ORF">FAK_13490</name>
</gene>
<protein>
    <submittedName>
        <fullName evidence="7">ABC transporter ATP-binding protein</fullName>
    </submittedName>
</protein>
<organism evidence="7 8">
    <name type="scientific">Desulfoferula mesophila</name>
    <dbReference type="NCBI Taxonomy" id="3058419"/>
    <lineage>
        <taxon>Bacteria</taxon>
        <taxon>Pseudomonadati</taxon>
        <taxon>Thermodesulfobacteriota</taxon>
        <taxon>Desulfarculia</taxon>
        <taxon>Desulfarculales</taxon>
        <taxon>Desulfarculaceae</taxon>
        <taxon>Desulfoferula</taxon>
    </lineage>
</organism>
<dbReference type="InterPro" id="IPR003593">
    <property type="entry name" value="AAA+_ATPase"/>
</dbReference>